<dbReference type="RefSeq" id="WP_186934605.1">
    <property type="nucleotide sequence ID" value="NZ_JACOPS010000001.1"/>
</dbReference>
<feature type="transmembrane region" description="Helical" evidence="7">
    <location>
        <begin position="56"/>
        <end position="78"/>
    </location>
</feature>
<organism evidence="9 10">
    <name type="scientific">Ruminococcus intestinalis</name>
    <dbReference type="NCBI Taxonomy" id="2763066"/>
    <lineage>
        <taxon>Bacteria</taxon>
        <taxon>Bacillati</taxon>
        <taxon>Bacillota</taxon>
        <taxon>Clostridia</taxon>
        <taxon>Eubacteriales</taxon>
        <taxon>Oscillospiraceae</taxon>
        <taxon>Ruminococcus</taxon>
    </lineage>
</organism>
<keyword evidence="10" id="KW-1185">Reference proteome</keyword>
<proteinExistence type="inferred from homology"/>
<evidence type="ECO:0000259" key="8">
    <source>
        <dbReference type="Pfam" id="PF04239"/>
    </source>
</evidence>
<feature type="transmembrane region" description="Helical" evidence="7">
    <location>
        <begin position="6"/>
        <end position="23"/>
    </location>
</feature>
<evidence type="ECO:0000256" key="2">
    <source>
        <dbReference type="ARBA" id="ARBA00006448"/>
    </source>
</evidence>
<evidence type="ECO:0000256" key="1">
    <source>
        <dbReference type="ARBA" id="ARBA00004651"/>
    </source>
</evidence>
<dbReference type="Proteomes" id="UP000636755">
    <property type="component" value="Unassembled WGS sequence"/>
</dbReference>
<evidence type="ECO:0000256" key="7">
    <source>
        <dbReference type="SAM" id="Phobius"/>
    </source>
</evidence>
<feature type="domain" description="YetF C-terminal" evidence="8">
    <location>
        <begin position="79"/>
        <end position="210"/>
    </location>
</feature>
<comment type="similarity">
    <text evidence="2">Belongs to the UPF0702 family.</text>
</comment>
<gene>
    <name evidence="9" type="ORF">H8R91_01560</name>
</gene>
<dbReference type="EMBL" id="JACOPS010000001">
    <property type="protein sequence ID" value="MBC5727234.1"/>
    <property type="molecule type" value="Genomic_DNA"/>
</dbReference>
<dbReference type="InterPro" id="IPR007353">
    <property type="entry name" value="DUF421"/>
</dbReference>
<dbReference type="PANTHER" id="PTHR34582:SF6">
    <property type="entry name" value="UPF0702 TRANSMEMBRANE PROTEIN YCAP"/>
    <property type="match status" value="1"/>
</dbReference>
<dbReference type="Pfam" id="PF04239">
    <property type="entry name" value="DUF421"/>
    <property type="match status" value="1"/>
</dbReference>
<comment type="caution">
    <text evidence="9">The sequence shown here is derived from an EMBL/GenBank/DDBJ whole genome shotgun (WGS) entry which is preliminary data.</text>
</comment>
<dbReference type="Gene3D" id="3.30.240.20">
    <property type="entry name" value="bsu07140 like domains"/>
    <property type="match status" value="2"/>
</dbReference>
<keyword evidence="4 7" id="KW-0812">Transmembrane</keyword>
<accession>A0ABR7HI85</accession>
<evidence type="ECO:0000256" key="4">
    <source>
        <dbReference type="ARBA" id="ARBA00022692"/>
    </source>
</evidence>
<dbReference type="InterPro" id="IPR023090">
    <property type="entry name" value="UPF0702_alpha/beta_dom_sf"/>
</dbReference>
<reference evidence="9 10" key="1">
    <citation type="submission" date="2020-08" db="EMBL/GenBank/DDBJ databases">
        <title>Genome public.</title>
        <authorList>
            <person name="Liu C."/>
            <person name="Sun Q."/>
        </authorList>
    </citation>
    <scope>NUCLEOTIDE SEQUENCE [LARGE SCALE GENOMIC DNA]</scope>
    <source>
        <strain evidence="9 10">NSJ-71</strain>
    </source>
</reference>
<evidence type="ECO:0000313" key="10">
    <source>
        <dbReference type="Proteomes" id="UP000636755"/>
    </source>
</evidence>
<comment type="subcellular location">
    <subcellularLocation>
        <location evidence="1">Cell membrane</location>
        <topology evidence="1">Multi-pass membrane protein</topology>
    </subcellularLocation>
</comment>
<protein>
    <submittedName>
        <fullName evidence="9">DUF421 domain-containing protein</fullName>
    </submittedName>
</protein>
<evidence type="ECO:0000256" key="6">
    <source>
        <dbReference type="ARBA" id="ARBA00023136"/>
    </source>
</evidence>
<evidence type="ECO:0000256" key="3">
    <source>
        <dbReference type="ARBA" id="ARBA00022475"/>
    </source>
</evidence>
<keyword evidence="3" id="KW-1003">Cell membrane</keyword>
<dbReference type="PANTHER" id="PTHR34582">
    <property type="entry name" value="UPF0702 TRANSMEMBRANE PROTEIN YCAP"/>
    <property type="match status" value="1"/>
</dbReference>
<evidence type="ECO:0000313" key="9">
    <source>
        <dbReference type="EMBL" id="MBC5727234.1"/>
    </source>
</evidence>
<name>A0ABR7HI85_9FIRM</name>
<evidence type="ECO:0000256" key="5">
    <source>
        <dbReference type="ARBA" id="ARBA00022989"/>
    </source>
</evidence>
<keyword evidence="5 7" id="KW-1133">Transmembrane helix</keyword>
<keyword evidence="6 7" id="KW-0472">Membrane</keyword>
<sequence>MIISIIRTLLLYAFVILAIRLMGKRQISDMQPSELVVTLIVSDIAAIPMSNTSQPLLSGIIPVLVLIACEIIASIIMLKSRKFRGLICGSPITVIEDGKLMQNEMKRLRMSTEDLCIQLRQQDIFSLDEVQYCIVETNGKISVLQKPEKRTVTLENLDIKVPDTKLETVVISDGQLLQNSLRLCKNSKETVDKILYKENVAIDDIFIMTLDGAGNYKIITKEI</sequence>